<gene>
    <name evidence="1" type="ORF">PPERSA_10832</name>
</gene>
<name>A0A0V0QDR1_PSEPJ</name>
<evidence type="ECO:0008006" key="3">
    <source>
        <dbReference type="Google" id="ProtNLM"/>
    </source>
</evidence>
<proteinExistence type="predicted"/>
<organism evidence="1 2">
    <name type="scientific">Pseudocohnilembus persalinus</name>
    <name type="common">Ciliate</name>
    <dbReference type="NCBI Taxonomy" id="266149"/>
    <lineage>
        <taxon>Eukaryota</taxon>
        <taxon>Sar</taxon>
        <taxon>Alveolata</taxon>
        <taxon>Ciliophora</taxon>
        <taxon>Intramacronucleata</taxon>
        <taxon>Oligohymenophorea</taxon>
        <taxon>Scuticociliatia</taxon>
        <taxon>Philasterida</taxon>
        <taxon>Pseudocohnilembidae</taxon>
        <taxon>Pseudocohnilembus</taxon>
    </lineage>
</organism>
<dbReference type="EMBL" id="LDAU01000194">
    <property type="protein sequence ID" value="KRX00333.1"/>
    <property type="molecule type" value="Genomic_DNA"/>
</dbReference>
<comment type="caution">
    <text evidence="1">The sequence shown here is derived from an EMBL/GenBank/DDBJ whole genome shotgun (WGS) entry which is preliminary data.</text>
</comment>
<reference evidence="1 2" key="1">
    <citation type="journal article" date="2015" name="Sci. Rep.">
        <title>Genome of the facultative scuticociliatosis pathogen Pseudocohnilembus persalinus provides insight into its virulence through horizontal gene transfer.</title>
        <authorList>
            <person name="Xiong J."/>
            <person name="Wang G."/>
            <person name="Cheng J."/>
            <person name="Tian M."/>
            <person name="Pan X."/>
            <person name="Warren A."/>
            <person name="Jiang C."/>
            <person name="Yuan D."/>
            <person name="Miao W."/>
        </authorList>
    </citation>
    <scope>NUCLEOTIDE SEQUENCE [LARGE SCALE GENOMIC DNA]</scope>
    <source>
        <strain evidence="1">36N120E</strain>
    </source>
</reference>
<accession>A0A0V0QDR1</accession>
<evidence type="ECO:0000313" key="2">
    <source>
        <dbReference type="Proteomes" id="UP000054937"/>
    </source>
</evidence>
<keyword evidence="2" id="KW-1185">Reference proteome</keyword>
<dbReference type="InParanoid" id="A0A0V0QDR1"/>
<dbReference type="Proteomes" id="UP000054937">
    <property type="component" value="Unassembled WGS sequence"/>
</dbReference>
<sequence>MLQNPKMFAERNAEEFFRKKKENQMCNIGLMSVLDVKNLLDYKDLQREDNVKIAQKNREEELITKLNGIKDRRSNLWEMQRKGETIMIRLYEFYLKRQKQDLSNHIQMEMILRLKGDLEKYQIMTEYVAQLENLSIQRKKLNQKYKEIYPEINEKHDQIEMDKLKNKNLDELYLTQRNQRVEDLLNRMEYIQREQETIRKLTSLFGNTCFSQIMFT</sequence>
<dbReference type="AlphaFoldDB" id="A0A0V0QDR1"/>
<protein>
    <recommendedName>
        <fullName evidence="3">DUF4201 domain-containing protein</fullName>
    </recommendedName>
</protein>
<evidence type="ECO:0000313" key="1">
    <source>
        <dbReference type="EMBL" id="KRX00333.1"/>
    </source>
</evidence>